<dbReference type="InterPro" id="IPR043502">
    <property type="entry name" value="DNA/RNA_pol_sf"/>
</dbReference>
<evidence type="ECO:0008006" key="5">
    <source>
        <dbReference type="Google" id="ProtNLM"/>
    </source>
</evidence>
<dbReference type="SUPFAM" id="SSF56672">
    <property type="entry name" value="DNA/RNA polymerases"/>
    <property type="match status" value="1"/>
</dbReference>
<dbReference type="SMART" id="SM00280">
    <property type="entry name" value="KAZAL"/>
    <property type="match status" value="1"/>
</dbReference>
<dbReference type="PROSITE" id="PS50878">
    <property type="entry name" value="RT_POL"/>
    <property type="match status" value="1"/>
</dbReference>
<dbReference type="PROSITE" id="PS51465">
    <property type="entry name" value="KAZAL_2"/>
    <property type="match status" value="1"/>
</dbReference>
<dbReference type="Pfam" id="PF07648">
    <property type="entry name" value="Kazal_2"/>
    <property type="match status" value="1"/>
</dbReference>
<evidence type="ECO:0000259" key="1">
    <source>
        <dbReference type="PROSITE" id="PS50878"/>
    </source>
</evidence>
<dbReference type="PANTHER" id="PTHR21301:SF10">
    <property type="entry name" value="REVERSE TRANSCRIPTASE DOMAIN-CONTAINING PROTEIN"/>
    <property type="match status" value="1"/>
</dbReference>
<dbReference type="Gene3D" id="3.30.60.30">
    <property type="match status" value="1"/>
</dbReference>
<feature type="domain" description="Reverse transcriptase" evidence="1">
    <location>
        <begin position="1"/>
        <end position="210"/>
    </location>
</feature>
<dbReference type="Proteomes" id="UP001153709">
    <property type="component" value="Chromosome 5"/>
</dbReference>
<gene>
    <name evidence="3" type="ORF">DIABBA_LOCUS7878</name>
</gene>
<keyword evidence="4" id="KW-1185">Reference proteome</keyword>
<dbReference type="OrthoDB" id="6758694at2759"/>
<dbReference type="PANTHER" id="PTHR21301">
    <property type="entry name" value="REVERSE TRANSCRIPTASE"/>
    <property type="match status" value="1"/>
</dbReference>
<dbReference type="CDD" id="cd00104">
    <property type="entry name" value="KAZAL_FS"/>
    <property type="match status" value="1"/>
</dbReference>
<evidence type="ECO:0000313" key="4">
    <source>
        <dbReference type="Proteomes" id="UP001153709"/>
    </source>
</evidence>
<name>A0A9N9T5E3_DIABA</name>
<sequence>MRPIVSSINSPNINISKFLTDILSKSYNYNNNFVDSFHFSEFINNFKLPQGYILVNFDVVSLFTNLPLSSVITSLRNHWNSIKPNCPVSWDVFAELLQLVFDTSFLVFDDKFYLQIFGTPMGSSISPILVNYVLDDLISDRLGFLDFQIPFIKRYVDDLLLALPPDKVQGTLSFFNEFDTHFQFTVELEDTVTNSILFLDMRVIRMGDNTLTTSWYRKPMASNSYGSSFDAIPNGDQLRTISNNSINSIVLPDTDLENPTIHYSSLPHFPQVTEKLIKLHKQNNTPVKIAVKNAKTVRNLFSKTKTPLSTLEQVNTIYHIPCAECDSCYIGHTGRSLKGISAYRDASCPRICKENAYGDPVCGSDGVIYPNICELKKKTCGKDVNSNLVWDCVGALNKLGDHIKVTVGWITGHDDHKSNEKID</sequence>
<dbReference type="EMBL" id="OU898280">
    <property type="protein sequence ID" value="CAG9834585.1"/>
    <property type="molecule type" value="Genomic_DNA"/>
</dbReference>
<dbReference type="AlphaFoldDB" id="A0A9N9T5E3"/>
<dbReference type="InterPro" id="IPR002350">
    <property type="entry name" value="Kazal_dom"/>
</dbReference>
<dbReference type="SUPFAM" id="SSF100895">
    <property type="entry name" value="Kazal-type serine protease inhibitors"/>
    <property type="match status" value="1"/>
</dbReference>
<evidence type="ECO:0000259" key="2">
    <source>
        <dbReference type="PROSITE" id="PS51465"/>
    </source>
</evidence>
<evidence type="ECO:0000313" key="3">
    <source>
        <dbReference type="EMBL" id="CAG9834585.1"/>
    </source>
</evidence>
<protein>
    <recommendedName>
        <fullName evidence="5">Kazal-like domain-containing protein</fullName>
    </recommendedName>
</protein>
<proteinExistence type="predicted"/>
<reference evidence="3" key="1">
    <citation type="submission" date="2022-01" db="EMBL/GenBank/DDBJ databases">
        <authorList>
            <person name="King R."/>
        </authorList>
    </citation>
    <scope>NUCLEOTIDE SEQUENCE</scope>
</reference>
<feature type="domain" description="Kazal-like" evidence="2">
    <location>
        <begin position="342"/>
        <end position="394"/>
    </location>
</feature>
<organism evidence="3 4">
    <name type="scientific">Diabrotica balteata</name>
    <name type="common">Banded cucumber beetle</name>
    <dbReference type="NCBI Taxonomy" id="107213"/>
    <lineage>
        <taxon>Eukaryota</taxon>
        <taxon>Metazoa</taxon>
        <taxon>Ecdysozoa</taxon>
        <taxon>Arthropoda</taxon>
        <taxon>Hexapoda</taxon>
        <taxon>Insecta</taxon>
        <taxon>Pterygota</taxon>
        <taxon>Neoptera</taxon>
        <taxon>Endopterygota</taxon>
        <taxon>Coleoptera</taxon>
        <taxon>Polyphaga</taxon>
        <taxon>Cucujiformia</taxon>
        <taxon>Chrysomeloidea</taxon>
        <taxon>Chrysomelidae</taxon>
        <taxon>Galerucinae</taxon>
        <taxon>Diabroticina</taxon>
        <taxon>Diabroticites</taxon>
        <taxon>Diabrotica</taxon>
    </lineage>
</organism>
<accession>A0A9N9T5E3</accession>
<dbReference type="InterPro" id="IPR000477">
    <property type="entry name" value="RT_dom"/>
</dbReference>
<dbReference type="GO" id="GO:0071897">
    <property type="term" value="P:DNA biosynthetic process"/>
    <property type="evidence" value="ECO:0007669"/>
    <property type="project" value="UniProtKB-ARBA"/>
</dbReference>
<dbReference type="InterPro" id="IPR036058">
    <property type="entry name" value="Kazal_dom_sf"/>
</dbReference>